<dbReference type="InParanoid" id="T1EGW8"/>
<feature type="transmembrane region" description="Helical" evidence="5">
    <location>
        <begin position="158"/>
        <end position="179"/>
    </location>
</feature>
<dbReference type="EnsemblMetazoa" id="HelroT123067">
    <property type="protein sequence ID" value="HelroP123067"/>
    <property type="gene ID" value="HelroG123067"/>
</dbReference>
<reference evidence="7" key="3">
    <citation type="submission" date="2015-06" db="UniProtKB">
        <authorList>
            <consortium name="EnsemblMetazoa"/>
        </authorList>
    </citation>
    <scope>IDENTIFICATION</scope>
</reference>
<dbReference type="CTD" id="20195818"/>
<evidence type="ECO:0000313" key="7">
    <source>
        <dbReference type="EnsemblMetazoa" id="HelroP123067"/>
    </source>
</evidence>
<evidence type="ECO:0000256" key="5">
    <source>
        <dbReference type="SAM" id="Phobius"/>
    </source>
</evidence>
<evidence type="ECO:0000313" key="8">
    <source>
        <dbReference type="Proteomes" id="UP000015101"/>
    </source>
</evidence>
<keyword evidence="2 5" id="KW-0812">Transmembrane</keyword>
<evidence type="ECO:0000256" key="2">
    <source>
        <dbReference type="ARBA" id="ARBA00022692"/>
    </source>
</evidence>
<dbReference type="InterPro" id="IPR050598">
    <property type="entry name" value="AminoAcid_Transporter"/>
</dbReference>
<dbReference type="HOGENOM" id="CLU_007946_3_1_1"/>
<protein>
    <recommendedName>
        <fullName evidence="9">Amino acid permease/ SLC12A domain-containing protein</fullName>
    </recommendedName>
</protein>
<dbReference type="KEGG" id="hro:HELRODRAFT_123067"/>
<dbReference type="GO" id="GO:0015179">
    <property type="term" value="F:L-amino acid transmembrane transporter activity"/>
    <property type="evidence" value="ECO:0000318"/>
    <property type="project" value="GO_Central"/>
</dbReference>
<dbReference type="InterPro" id="IPR002293">
    <property type="entry name" value="AA/rel_permease1"/>
</dbReference>
<dbReference type="AlphaFoldDB" id="T1EGW8"/>
<feature type="transmembrane region" description="Helical" evidence="5">
    <location>
        <begin position="40"/>
        <end position="64"/>
    </location>
</feature>
<keyword evidence="3 5" id="KW-1133">Transmembrane helix</keyword>
<dbReference type="Gene3D" id="1.20.1740.10">
    <property type="entry name" value="Amino acid/polyamine transporter I"/>
    <property type="match status" value="1"/>
</dbReference>
<feature type="transmembrane region" description="Helical" evidence="5">
    <location>
        <begin position="232"/>
        <end position="255"/>
    </location>
</feature>
<dbReference type="OrthoDB" id="6284555at2759"/>
<feature type="transmembrane region" description="Helical" evidence="5">
    <location>
        <begin position="127"/>
        <end position="146"/>
    </location>
</feature>
<keyword evidence="8" id="KW-1185">Reference proteome</keyword>
<dbReference type="GO" id="GO:0003333">
    <property type="term" value="P:amino acid transmembrane transport"/>
    <property type="evidence" value="ECO:0000318"/>
    <property type="project" value="GO_Central"/>
</dbReference>
<organism evidence="7 8">
    <name type="scientific">Helobdella robusta</name>
    <name type="common">Californian leech</name>
    <dbReference type="NCBI Taxonomy" id="6412"/>
    <lineage>
        <taxon>Eukaryota</taxon>
        <taxon>Metazoa</taxon>
        <taxon>Spiralia</taxon>
        <taxon>Lophotrochozoa</taxon>
        <taxon>Annelida</taxon>
        <taxon>Clitellata</taxon>
        <taxon>Hirudinea</taxon>
        <taxon>Rhynchobdellida</taxon>
        <taxon>Glossiphoniidae</taxon>
        <taxon>Helobdella</taxon>
    </lineage>
</organism>
<accession>T1EGW8</accession>
<evidence type="ECO:0000256" key="3">
    <source>
        <dbReference type="ARBA" id="ARBA00022989"/>
    </source>
</evidence>
<dbReference type="EMBL" id="AMQM01005847">
    <property type="status" value="NOT_ANNOTATED_CDS"/>
    <property type="molecule type" value="Genomic_DNA"/>
</dbReference>
<name>T1EGW8_HELRO</name>
<reference evidence="6 8" key="2">
    <citation type="journal article" date="2013" name="Nature">
        <title>Insights into bilaterian evolution from three spiralian genomes.</title>
        <authorList>
            <person name="Simakov O."/>
            <person name="Marletaz F."/>
            <person name="Cho S.J."/>
            <person name="Edsinger-Gonzales E."/>
            <person name="Havlak P."/>
            <person name="Hellsten U."/>
            <person name="Kuo D.H."/>
            <person name="Larsson T."/>
            <person name="Lv J."/>
            <person name="Arendt D."/>
            <person name="Savage R."/>
            <person name="Osoegawa K."/>
            <person name="de Jong P."/>
            <person name="Grimwood J."/>
            <person name="Chapman J.A."/>
            <person name="Shapiro H."/>
            <person name="Aerts A."/>
            <person name="Otillar R.P."/>
            <person name="Terry A.Y."/>
            <person name="Boore J.L."/>
            <person name="Grigoriev I.V."/>
            <person name="Lindberg D.R."/>
            <person name="Seaver E.C."/>
            <person name="Weisblat D.A."/>
            <person name="Putnam N.H."/>
            <person name="Rokhsar D.S."/>
        </authorList>
    </citation>
    <scope>NUCLEOTIDE SEQUENCE</scope>
</reference>
<proteinExistence type="predicted"/>
<sequence length="269" mass="29385">GKKLKRTVGLSHGIAVIIGLVVGGGIFITPKKVLGNCNSVGLAIFMWAMAGVLCMIGALAFAEIGVRYPVTGEKYAYLNILCGPYYAFAFMWQYVFLMRPGGNAIKALMCAEYIVKPFYSQSKIPNFVIQLVATLFTVIVTAMNCFSIKGTLRSQNAMICITLLSLVILSVIGVVELIRSNGESLVNPFQDSESDPNKLVEAFTSTIFSYYGWSALNFLMEELKKPKRNLPLAIIISLLMTTTLYVLVNISYIGVLGKDDVINSEAVAM</sequence>
<dbReference type="EMBL" id="KB097106">
    <property type="protein sequence ID" value="ESN99646.1"/>
    <property type="molecule type" value="Genomic_DNA"/>
</dbReference>
<dbReference type="Pfam" id="PF13520">
    <property type="entry name" value="AA_permease_2"/>
    <property type="match status" value="1"/>
</dbReference>
<comment type="subcellular location">
    <subcellularLocation>
        <location evidence="1">Membrane</location>
        <topology evidence="1">Multi-pass membrane protein</topology>
    </subcellularLocation>
</comment>
<dbReference type="PANTHER" id="PTHR11785">
    <property type="entry name" value="AMINO ACID TRANSPORTER"/>
    <property type="match status" value="1"/>
</dbReference>
<dbReference type="OMA" id="FYPGCFA"/>
<dbReference type="RefSeq" id="XP_009022396.1">
    <property type="nucleotide sequence ID" value="XM_009024148.1"/>
</dbReference>
<dbReference type="GO" id="GO:0016020">
    <property type="term" value="C:membrane"/>
    <property type="evidence" value="ECO:0007669"/>
    <property type="project" value="UniProtKB-SubCell"/>
</dbReference>
<feature type="transmembrane region" description="Helical" evidence="5">
    <location>
        <begin position="199"/>
        <end position="220"/>
    </location>
</feature>
<evidence type="ECO:0008006" key="9">
    <source>
        <dbReference type="Google" id="ProtNLM"/>
    </source>
</evidence>
<dbReference type="eggNOG" id="KOG1287">
    <property type="taxonomic scope" value="Eukaryota"/>
</dbReference>
<keyword evidence="4 5" id="KW-0472">Membrane</keyword>
<dbReference type="PANTHER" id="PTHR11785:SF516">
    <property type="entry name" value="AMINO ACID PERMEASE_ SLC12A DOMAIN-CONTAINING PROTEIN"/>
    <property type="match status" value="1"/>
</dbReference>
<dbReference type="STRING" id="6412.T1EGW8"/>
<reference evidence="8" key="1">
    <citation type="submission" date="2012-12" db="EMBL/GenBank/DDBJ databases">
        <authorList>
            <person name="Hellsten U."/>
            <person name="Grimwood J."/>
            <person name="Chapman J.A."/>
            <person name="Shapiro H."/>
            <person name="Aerts A."/>
            <person name="Otillar R.P."/>
            <person name="Terry A.Y."/>
            <person name="Boore J.L."/>
            <person name="Simakov O."/>
            <person name="Marletaz F."/>
            <person name="Cho S.-J."/>
            <person name="Edsinger-Gonzales E."/>
            <person name="Havlak P."/>
            <person name="Kuo D.-H."/>
            <person name="Larsson T."/>
            <person name="Lv J."/>
            <person name="Arendt D."/>
            <person name="Savage R."/>
            <person name="Osoegawa K."/>
            <person name="de Jong P."/>
            <person name="Lindberg D.R."/>
            <person name="Seaver E.C."/>
            <person name="Weisblat D.A."/>
            <person name="Putnam N.H."/>
            <person name="Grigoriev I.V."/>
            <person name="Rokhsar D.S."/>
        </authorList>
    </citation>
    <scope>NUCLEOTIDE SEQUENCE</scope>
</reference>
<feature type="transmembrane region" description="Helical" evidence="5">
    <location>
        <begin position="7"/>
        <end position="28"/>
    </location>
</feature>
<dbReference type="GeneID" id="20195818"/>
<dbReference type="Proteomes" id="UP000015101">
    <property type="component" value="Unassembled WGS sequence"/>
</dbReference>
<evidence type="ECO:0000256" key="1">
    <source>
        <dbReference type="ARBA" id="ARBA00004141"/>
    </source>
</evidence>
<evidence type="ECO:0000256" key="4">
    <source>
        <dbReference type="ARBA" id="ARBA00023136"/>
    </source>
</evidence>
<evidence type="ECO:0000313" key="6">
    <source>
        <dbReference type="EMBL" id="ESN99646.1"/>
    </source>
</evidence>
<gene>
    <name evidence="7" type="primary">20195818</name>
    <name evidence="6" type="ORF">HELRODRAFT_123067</name>
</gene>
<feature type="transmembrane region" description="Helical" evidence="5">
    <location>
        <begin position="76"/>
        <end position="95"/>
    </location>
</feature>